<dbReference type="EMBL" id="QSHZ01000031">
    <property type="protein sequence ID" value="RHC51875.1"/>
    <property type="molecule type" value="Genomic_DNA"/>
</dbReference>
<feature type="compositionally biased region" description="Polar residues" evidence="1">
    <location>
        <begin position="59"/>
        <end position="73"/>
    </location>
</feature>
<gene>
    <name evidence="2" type="ORF">DW839_23830</name>
</gene>
<dbReference type="AlphaFoldDB" id="A0A414AP67"/>
<evidence type="ECO:0000313" key="3">
    <source>
        <dbReference type="Proteomes" id="UP000283975"/>
    </source>
</evidence>
<feature type="region of interest" description="Disordered" evidence="1">
    <location>
        <begin position="49"/>
        <end position="73"/>
    </location>
</feature>
<name>A0A414AP67_9FIRM</name>
<comment type="caution">
    <text evidence="2">The sequence shown here is derived from an EMBL/GenBank/DDBJ whole genome shotgun (WGS) entry which is preliminary data.</text>
</comment>
<accession>A0A414AP67</accession>
<protein>
    <submittedName>
        <fullName evidence="2">Uncharacterized protein</fullName>
    </submittedName>
</protein>
<evidence type="ECO:0000256" key="1">
    <source>
        <dbReference type="SAM" id="MobiDB-lite"/>
    </source>
</evidence>
<proteinExistence type="predicted"/>
<dbReference type="RefSeq" id="WP_119205650.1">
    <property type="nucleotide sequence ID" value="NZ_JADMVR010000037.1"/>
</dbReference>
<sequence length="73" mass="7888">MESKMLVYSQNDVQAITDYINGLVFKGVAEARKLSTMATILESGKPLEDYLNVKGSGKNGTTEQDEQGSNSAD</sequence>
<reference evidence="2 3" key="1">
    <citation type="submission" date="2018-08" db="EMBL/GenBank/DDBJ databases">
        <title>A genome reference for cultivated species of the human gut microbiota.</title>
        <authorList>
            <person name="Zou Y."/>
            <person name="Xue W."/>
            <person name="Luo G."/>
        </authorList>
    </citation>
    <scope>NUCLEOTIDE SEQUENCE [LARGE SCALE GENOMIC DNA]</scope>
    <source>
        <strain evidence="2 3">AM35-14</strain>
    </source>
</reference>
<dbReference type="Proteomes" id="UP000283975">
    <property type="component" value="Unassembled WGS sequence"/>
</dbReference>
<evidence type="ECO:0000313" key="2">
    <source>
        <dbReference type="EMBL" id="RHC51875.1"/>
    </source>
</evidence>
<organism evidence="2 3">
    <name type="scientific">Enterocloster bolteae</name>
    <dbReference type="NCBI Taxonomy" id="208479"/>
    <lineage>
        <taxon>Bacteria</taxon>
        <taxon>Bacillati</taxon>
        <taxon>Bacillota</taxon>
        <taxon>Clostridia</taxon>
        <taxon>Lachnospirales</taxon>
        <taxon>Lachnospiraceae</taxon>
        <taxon>Enterocloster</taxon>
    </lineage>
</organism>